<gene>
    <name evidence="1" type="ORF">CVT24_011217</name>
</gene>
<reference evidence="1 2" key="1">
    <citation type="journal article" date="2018" name="Evol. Lett.">
        <title>Horizontal gene cluster transfer increased hallucinogenic mushroom diversity.</title>
        <authorList>
            <person name="Reynolds H.T."/>
            <person name="Vijayakumar V."/>
            <person name="Gluck-Thaler E."/>
            <person name="Korotkin H.B."/>
            <person name="Matheny P.B."/>
            <person name="Slot J.C."/>
        </authorList>
    </citation>
    <scope>NUCLEOTIDE SEQUENCE [LARGE SCALE GENOMIC DNA]</scope>
    <source>
        <strain evidence="1 2">2629</strain>
    </source>
</reference>
<dbReference type="Proteomes" id="UP000284842">
    <property type="component" value="Unassembled WGS sequence"/>
</dbReference>
<organism evidence="1 2">
    <name type="scientific">Panaeolus cyanescens</name>
    <dbReference type="NCBI Taxonomy" id="181874"/>
    <lineage>
        <taxon>Eukaryota</taxon>
        <taxon>Fungi</taxon>
        <taxon>Dikarya</taxon>
        <taxon>Basidiomycota</taxon>
        <taxon>Agaricomycotina</taxon>
        <taxon>Agaricomycetes</taxon>
        <taxon>Agaricomycetidae</taxon>
        <taxon>Agaricales</taxon>
        <taxon>Agaricineae</taxon>
        <taxon>Galeropsidaceae</taxon>
        <taxon>Panaeolus</taxon>
    </lineage>
</organism>
<dbReference type="OrthoDB" id="3168162at2759"/>
<keyword evidence="2" id="KW-1185">Reference proteome</keyword>
<evidence type="ECO:0000313" key="1">
    <source>
        <dbReference type="EMBL" id="PPQ83029.1"/>
    </source>
</evidence>
<accession>A0A409WX24</accession>
<proteinExistence type="predicted"/>
<name>A0A409WX24_9AGAR</name>
<dbReference type="STRING" id="181874.A0A409WX24"/>
<protein>
    <submittedName>
        <fullName evidence="1">Uncharacterized protein</fullName>
    </submittedName>
</protein>
<dbReference type="InParanoid" id="A0A409WX24"/>
<sequence length="92" mass="10393">MNTTTTLAPLFSFLDASLQTAQNTFNRLPGSAVLLRYIKSSHQNDPGRTLLELILVLFAIRTLLQSRTRADRSGKHFIAFSEKVGVRFFCDF</sequence>
<comment type="caution">
    <text evidence="1">The sequence shown here is derived from an EMBL/GenBank/DDBJ whole genome shotgun (WGS) entry which is preliminary data.</text>
</comment>
<evidence type="ECO:0000313" key="2">
    <source>
        <dbReference type="Proteomes" id="UP000284842"/>
    </source>
</evidence>
<dbReference type="AlphaFoldDB" id="A0A409WX24"/>
<dbReference type="EMBL" id="NHTK01005079">
    <property type="protein sequence ID" value="PPQ83029.1"/>
    <property type="molecule type" value="Genomic_DNA"/>
</dbReference>